<keyword evidence="2" id="KW-1133">Transmembrane helix</keyword>
<protein>
    <recommendedName>
        <fullName evidence="3">Nucleotide-diphospho-sugar transferase domain-containing protein</fullName>
    </recommendedName>
</protein>
<accession>A0ABR2L9B1</accession>
<organism evidence="4 5">
    <name type="scientific">Tritrichomonas musculus</name>
    <dbReference type="NCBI Taxonomy" id="1915356"/>
    <lineage>
        <taxon>Eukaryota</taxon>
        <taxon>Metamonada</taxon>
        <taxon>Parabasalia</taxon>
        <taxon>Tritrichomonadida</taxon>
        <taxon>Tritrichomonadidae</taxon>
        <taxon>Tritrichomonas</taxon>
    </lineage>
</organism>
<dbReference type="InterPro" id="IPR052636">
    <property type="entry name" value="UDP-D-xylose:L-fucose_XylT"/>
</dbReference>
<dbReference type="PANTHER" id="PTHR47032:SF1">
    <property type="entry name" value="UDP-D-XYLOSE:L-FUCOSE ALPHA-1,3-D-XYLOSYLTRANSFERASE-RELATED"/>
    <property type="match status" value="1"/>
</dbReference>
<evidence type="ECO:0000259" key="3">
    <source>
        <dbReference type="Pfam" id="PF03407"/>
    </source>
</evidence>
<comment type="caution">
    <text evidence="4">The sequence shown here is derived from an EMBL/GenBank/DDBJ whole genome shotgun (WGS) entry which is preliminary data.</text>
</comment>
<dbReference type="InterPro" id="IPR005069">
    <property type="entry name" value="Nucl-diP-sugar_transferase"/>
</dbReference>
<dbReference type="Proteomes" id="UP001470230">
    <property type="component" value="Unassembled WGS sequence"/>
</dbReference>
<dbReference type="Pfam" id="PF03407">
    <property type="entry name" value="Nucleotid_trans"/>
    <property type="match status" value="1"/>
</dbReference>
<dbReference type="InterPro" id="IPR029044">
    <property type="entry name" value="Nucleotide-diphossugar_trans"/>
</dbReference>
<keyword evidence="2" id="KW-0472">Membrane</keyword>
<name>A0ABR2L9B1_9EUKA</name>
<evidence type="ECO:0000313" key="4">
    <source>
        <dbReference type="EMBL" id="KAK8899940.1"/>
    </source>
</evidence>
<feature type="transmembrane region" description="Helical" evidence="2">
    <location>
        <begin position="29"/>
        <end position="48"/>
    </location>
</feature>
<dbReference type="EMBL" id="JAPFFF010000001">
    <property type="protein sequence ID" value="KAK8899940.1"/>
    <property type="molecule type" value="Genomic_DNA"/>
</dbReference>
<evidence type="ECO:0000256" key="2">
    <source>
        <dbReference type="SAM" id="Phobius"/>
    </source>
</evidence>
<evidence type="ECO:0000256" key="1">
    <source>
        <dbReference type="ARBA" id="ARBA00007033"/>
    </source>
</evidence>
<dbReference type="SUPFAM" id="SSF53448">
    <property type="entry name" value="Nucleotide-diphospho-sugar transferases"/>
    <property type="match status" value="1"/>
</dbReference>
<dbReference type="PANTHER" id="PTHR47032">
    <property type="entry name" value="UDP-D-XYLOSE:L-FUCOSE ALPHA-1,3-D-XYLOSYLTRANSFERASE-RELATED"/>
    <property type="match status" value="1"/>
</dbReference>
<keyword evidence="2" id="KW-0812">Transmembrane</keyword>
<evidence type="ECO:0000313" key="5">
    <source>
        <dbReference type="Proteomes" id="UP001470230"/>
    </source>
</evidence>
<keyword evidence="5" id="KW-1185">Reference proteome</keyword>
<sequence>MNMIFQNEQKLPTVFDNLSANRQKRNRQILAVFLIIILFLLLSFFIFYDKESKTSLSTLSNEKSSTNISKLPDYPSTQPAHLDANFEAWSIPAEAKSKLWDAVKNSPINEKTGRHCIIYSVANEGMIDFILNSLCSMKLVGIPRNYHVTIALDQESYDAISKIDEPVIYLKSNFTKQAVNNRKLIDFYNIIKVKPTILHQFLLWNVEPILVDVDSVFLQNPFHVFNDEADFEVQCDSKIYYQIPYNEYPVPWQVNLGFFKVHPTKTVMKLMPFWLTRMYNASKVHDQSSLRKVLKPYPTFWINNDTISVDARSLIEDDQNLTFRFLDPMLIANAGGLYQDGKRNWKKEAKRRKITRPEFIHFFHCGSVGEKLGYMKKNKLWFINQTFQCLSEQPEGAVTFKVWK</sequence>
<proteinExistence type="inferred from homology"/>
<gene>
    <name evidence="4" type="ORF">M9Y10_002263</name>
</gene>
<reference evidence="4 5" key="1">
    <citation type="submission" date="2024-04" db="EMBL/GenBank/DDBJ databases">
        <title>Tritrichomonas musculus Genome.</title>
        <authorList>
            <person name="Alves-Ferreira E."/>
            <person name="Grigg M."/>
            <person name="Lorenzi H."/>
            <person name="Galac M."/>
        </authorList>
    </citation>
    <scope>NUCLEOTIDE SEQUENCE [LARGE SCALE GENOMIC DNA]</scope>
    <source>
        <strain evidence="4 5">EAF2021</strain>
    </source>
</reference>
<comment type="similarity">
    <text evidence="1">Belongs to the glycosyltransferase 77 family.</text>
</comment>
<feature type="domain" description="Nucleotide-diphospho-sugar transferase" evidence="3">
    <location>
        <begin position="148"/>
        <end position="375"/>
    </location>
</feature>